<sequence>MQNHLKKLGIKIKRKTIALEAFYMIGSGPSEMTYMWLYPPVKNKSKYISTKWEIIVPVSSSGYSLSGRELLEYGYKSYTVTDLIFNKEKGNDFREME</sequence>
<reference evidence="1 2" key="1">
    <citation type="submission" date="2020-05" db="EMBL/GenBank/DDBJ databases">
        <title>Streptobacillus felis strain LHL191014123.</title>
        <authorList>
            <person name="Fawzy A."/>
            <person name="Rau J."/>
            <person name="Risse K."/>
            <person name="Schauerte N."/>
            <person name="Geiger C."/>
            <person name="Blom J."/>
            <person name="Imirzalioglu C."/>
            <person name="Falgenhauer J."/>
            <person name="Bach A."/>
            <person name="Herden C."/>
            <person name="Eisenberg T."/>
        </authorList>
    </citation>
    <scope>NUCLEOTIDE SEQUENCE [LARGE SCALE GENOMIC DNA]</scope>
    <source>
        <strain evidence="1 2">LHL191014123</strain>
    </source>
</reference>
<evidence type="ECO:0000313" key="2">
    <source>
        <dbReference type="Proteomes" id="UP000526184"/>
    </source>
</evidence>
<dbReference type="AlphaFoldDB" id="A0A7Z0TCP2"/>
<name>A0A7Z0TCP2_9FUSO</name>
<dbReference type="Proteomes" id="UP000526184">
    <property type="component" value="Unassembled WGS sequence"/>
</dbReference>
<dbReference type="EMBL" id="JABMKT010000103">
    <property type="protein sequence ID" value="NYV28523.1"/>
    <property type="molecule type" value="Genomic_DNA"/>
</dbReference>
<organism evidence="1 2">
    <name type="scientific">Streptobacillus felis</name>
    <dbReference type="NCBI Taxonomy" id="1384509"/>
    <lineage>
        <taxon>Bacteria</taxon>
        <taxon>Fusobacteriati</taxon>
        <taxon>Fusobacteriota</taxon>
        <taxon>Fusobacteriia</taxon>
        <taxon>Fusobacteriales</taxon>
        <taxon>Leptotrichiaceae</taxon>
        <taxon>Streptobacillus</taxon>
    </lineage>
</organism>
<evidence type="ECO:0000313" key="1">
    <source>
        <dbReference type="EMBL" id="NYV28523.1"/>
    </source>
</evidence>
<proteinExistence type="predicted"/>
<gene>
    <name evidence="1" type="ORF">HP397_06880</name>
</gene>
<comment type="caution">
    <text evidence="1">The sequence shown here is derived from an EMBL/GenBank/DDBJ whole genome shotgun (WGS) entry which is preliminary data.</text>
</comment>
<keyword evidence="2" id="KW-1185">Reference proteome</keyword>
<feature type="non-terminal residue" evidence="1">
    <location>
        <position position="97"/>
    </location>
</feature>
<protein>
    <submittedName>
        <fullName evidence="1">Uncharacterized protein</fullName>
    </submittedName>
</protein>
<accession>A0A7Z0TCP2</accession>